<evidence type="ECO:0000256" key="8">
    <source>
        <dbReference type="PROSITE-ProRule" id="PRU00146"/>
    </source>
</evidence>
<dbReference type="InterPro" id="IPR009072">
    <property type="entry name" value="Histone-fold"/>
</dbReference>
<comment type="subcellular location">
    <subcellularLocation>
        <location evidence="1">Nucleus</location>
    </subcellularLocation>
</comment>
<feature type="compositionally biased region" description="Basic and acidic residues" evidence="9">
    <location>
        <begin position="755"/>
        <end position="764"/>
    </location>
</feature>
<feature type="compositionally biased region" description="Basic and acidic residues" evidence="9">
    <location>
        <begin position="773"/>
        <end position="809"/>
    </location>
</feature>
<evidence type="ECO:0000256" key="6">
    <source>
        <dbReference type="ARBA" id="ARBA00023163"/>
    </source>
</evidence>
<dbReference type="OrthoDB" id="436852at2759"/>
<dbReference type="GO" id="GO:0002039">
    <property type="term" value="F:p53 binding"/>
    <property type="evidence" value="ECO:0007669"/>
    <property type="project" value="TreeGrafter"/>
</dbReference>
<dbReference type="GO" id="GO:0045944">
    <property type="term" value="P:positive regulation of transcription by RNA polymerase II"/>
    <property type="evidence" value="ECO:0007669"/>
    <property type="project" value="TreeGrafter"/>
</dbReference>
<dbReference type="GO" id="GO:0005669">
    <property type="term" value="C:transcription factor TFIID complex"/>
    <property type="evidence" value="ECO:0007669"/>
    <property type="project" value="TreeGrafter"/>
</dbReference>
<evidence type="ECO:0000256" key="2">
    <source>
        <dbReference type="ARBA" id="ARBA00022723"/>
    </source>
</evidence>
<dbReference type="Pfam" id="PF07524">
    <property type="entry name" value="Bromo_TP"/>
    <property type="match status" value="1"/>
</dbReference>
<keyword evidence="2" id="KW-0479">Metal-binding</keyword>
<protein>
    <submittedName>
        <fullName evidence="11">Transcription initiation factor TFIID subunit 3</fullName>
    </submittedName>
</protein>
<evidence type="ECO:0000259" key="10">
    <source>
        <dbReference type="PROSITE" id="PS50016"/>
    </source>
</evidence>
<evidence type="ECO:0000256" key="1">
    <source>
        <dbReference type="ARBA" id="ARBA00004123"/>
    </source>
</evidence>
<feature type="compositionally biased region" description="Basic and acidic residues" evidence="9">
    <location>
        <begin position="492"/>
        <end position="504"/>
    </location>
</feature>
<dbReference type="Gene3D" id="1.10.20.10">
    <property type="entry name" value="Histone, subunit A"/>
    <property type="match status" value="1"/>
</dbReference>
<dbReference type="PROSITE" id="PS50016">
    <property type="entry name" value="ZF_PHD_2"/>
    <property type="match status" value="1"/>
</dbReference>
<feature type="compositionally biased region" description="Polar residues" evidence="9">
    <location>
        <begin position="699"/>
        <end position="712"/>
    </location>
</feature>
<dbReference type="Gene3D" id="3.30.40.10">
    <property type="entry name" value="Zinc/RING finger domain, C3HC4 (zinc finger)"/>
    <property type="match status" value="1"/>
</dbReference>
<comment type="caution">
    <text evidence="11">The sequence shown here is derived from an EMBL/GenBank/DDBJ whole genome shotgun (WGS) entry which is preliminary data.</text>
</comment>
<feature type="region of interest" description="Disordered" evidence="9">
    <location>
        <begin position="147"/>
        <end position="196"/>
    </location>
</feature>
<accession>A0A8X6GT01</accession>
<feature type="region of interest" description="Disordered" evidence="9">
    <location>
        <begin position="226"/>
        <end position="428"/>
    </location>
</feature>
<sequence>MADCDIAKHALKVVVAQICQNIGWHAVQTSPMDILVDVLQRYVVEISKSAHQYSTQYNRTEPNLDDLGLTFQDFGINLQEIEEYINNVEPVPPPYKMEAFPVKHPSNLQHPKPDSRELLTRPEHIPSYFPLMHPDLEEDVVFSQNSSVDGAKKNSLEAGASGDSPSPLSSPKHGSKRNDWPGETNKRSRYYTEEEGRPMREVTSVFMTPSGFISPVHEGKTAEASLPCLVDSPPPTPEQPSHSLTIVSLKKDTKFKDIKKDKSKSRKDKEASKKDLKKIKSSKKEKENKENAVGKHEKSVTSSSSSKKEHSSSHKSTKLEKSMKSDDSVRQKSKSDKMKLKTQRDEFRKVKESFKLSKMKAKLKHSGGSSSSSHIKSSKLSSSKKLKAARVAKSIKHFKGERMKSAEPEPVPPPEPVLPKVIPIEPKPPPVEVKVEKEIIDEPLEMDELDFREESPESRLVIDDSLETQARQEKESRLEVIDECIEAVIRRGEEESEVENKAMDETINSVVRGPPVMKKLEPKDIYDFTDTSDSSSLSSCDMTPHSPIQTSMKKEKKTSDSNKKSSESPKRSKKDKNKKKGSKDSRPKSPAPYSSPKNQKSSSFMLKVEDRTPSPILKDDLLSSDGSTPNSSPRSNSFFDHSPQPSSHVHAPPLLSHVPPLPPPLVPGSSYTSSPFAPMRTLPCHTNPHFPTPPLFVTPSKTESGNSFQNMPLNLAKSGPSSQKSSPEKLESNTSHSLVKTDNSDLIKKASNIIDKAKAKDHKKDKLKKKGKKESEKMKKKEEKEEVKEKEKPKQKEKPKTKSEKNVKVEKRKSKPEKKKTKEKEEKVKEDSTVPKMTLKLTSGSGSTKICVKPNTKNSTSLSSSPSPSHDSEEEHTRTPSPPVRIPTPSPPRVPTPPPPPRLPTPPPPSPSPPPVVKEIKEEIPVPVPPPPITKTQHSRGRGRGKKAAVPAPRTVITETVGTIVDESGNKIWICPACSRADDGSPMIGCDECDDWYHWVCVGIVVPPKEEENWFCVRCIAKRQGPPIKRRRKKHKKDK</sequence>
<feature type="compositionally biased region" description="Basic residues" evidence="9">
    <location>
        <begin position="937"/>
        <end position="947"/>
    </location>
</feature>
<feature type="compositionally biased region" description="Basic residues" evidence="9">
    <location>
        <begin position="382"/>
        <end position="397"/>
    </location>
</feature>
<name>A0A8X6GT01_TRICU</name>
<feature type="compositionally biased region" description="Low complexity" evidence="9">
    <location>
        <begin position="529"/>
        <end position="543"/>
    </location>
</feature>
<feature type="compositionally biased region" description="Basic and acidic residues" evidence="9">
    <location>
        <begin position="557"/>
        <end position="570"/>
    </location>
</feature>
<dbReference type="PROSITE" id="PS01359">
    <property type="entry name" value="ZF_PHD_1"/>
    <property type="match status" value="1"/>
</dbReference>
<evidence type="ECO:0000256" key="9">
    <source>
        <dbReference type="SAM" id="MobiDB-lite"/>
    </source>
</evidence>
<feature type="compositionally biased region" description="Polar residues" evidence="9">
    <location>
        <begin position="732"/>
        <end position="741"/>
    </location>
</feature>
<keyword evidence="5" id="KW-0805">Transcription regulation</keyword>
<dbReference type="InterPro" id="IPR001965">
    <property type="entry name" value="Znf_PHD"/>
</dbReference>
<dbReference type="InterPro" id="IPR013083">
    <property type="entry name" value="Znf_RING/FYVE/PHD"/>
</dbReference>
<dbReference type="PANTHER" id="PTHR46452:SF1">
    <property type="entry name" value="TRANSCRIPTION INITIATION FACTOR TFIID SUBUNIT 3"/>
    <property type="match status" value="1"/>
</dbReference>
<reference evidence="11" key="1">
    <citation type="submission" date="2020-07" db="EMBL/GenBank/DDBJ databases">
        <title>Multicomponent nature underlies the extraordinary mechanical properties of spider dragline silk.</title>
        <authorList>
            <person name="Kono N."/>
            <person name="Nakamura H."/>
            <person name="Mori M."/>
            <person name="Yoshida Y."/>
            <person name="Ohtoshi R."/>
            <person name="Malay A.D."/>
            <person name="Moran D.A.P."/>
            <person name="Tomita M."/>
            <person name="Numata K."/>
            <person name="Arakawa K."/>
        </authorList>
    </citation>
    <scope>NUCLEOTIDE SEQUENCE</scope>
</reference>
<feature type="compositionally biased region" description="Pro residues" evidence="9">
    <location>
        <begin position="880"/>
        <end position="916"/>
    </location>
</feature>
<feature type="compositionally biased region" description="Basic and acidic residues" evidence="9">
    <location>
        <begin position="607"/>
        <end position="621"/>
    </location>
</feature>
<evidence type="ECO:0000313" key="11">
    <source>
        <dbReference type="EMBL" id="GFR09903.1"/>
    </source>
</evidence>
<dbReference type="SUPFAM" id="SSF57903">
    <property type="entry name" value="FYVE/PHD zinc finger"/>
    <property type="match status" value="1"/>
</dbReference>
<dbReference type="AlphaFoldDB" id="A0A8X6GT01"/>
<dbReference type="InterPro" id="IPR019786">
    <property type="entry name" value="Zinc_finger_PHD-type_CS"/>
</dbReference>
<feature type="compositionally biased region" description="Basic and acidic residues" evidence="9">
    <location>
        <begin position="306"/>
        <end position="355"/>
    </location>
</feature>
<keyword evidence="7" id="KW-0539">Nucleus</keyword>
<keyword evidence="3 8" id="KW-0863">Zinc-finger</keyword>
<organism evidence="11 12">
    <name type="scientific">Trichonephila clavata</name>
    <name type="common">Joro spider</name>
    <name type="synonym">Nephila clavata</name>
    <dbReference type="NCBI Taxonomy" id="2740835"/>
    <lineage>
        <taxon>Eukaryota</taxon>
        <taxon>Metazoa</taxon>
        <taxon>Ecdysozoa</taxon>
        <taxon>Arthropoda</taxon>
        <taxon>Chelicerata</taxon>
        <taxon>Arachnida</taxon>
        <taxon>Araneae</taxon>
        <taxon>Araneomorphae</taxon>
        <taxon>Entelegynae</taxon>
        <taxon>Araneoidea</taxon>
        <taxon>Nephilidae</taxon>
        <taxon>Trichonephila</taxon>
    </lineage>
</organism>
<feature type="compositionally biased region" description="Basic and acidic residues" evidence="9">
    <location>
        <begin position="176"/>
        <end position="196"/>
    </location>
</feature>
<feature type="compositionally biased region" description="Low complexity" evidence="9">
    <location>
        <begin position="366"/>
        <end position="381"/>
    </location>
</feature>
<feature type="compositionally biased region" description="Basic and acidic residues" evidence="9">
    <location>
        <begin position="282"/>
        <end position="299"/>
    </location>
</feature>
<evidence type="ECO:0000256" key="4">
    <source>
        <dbReference type="ARBA" id="ARBA00022833"/>
    </source>
</evidence>
<feature type="compositionally biased region" description="Basic and acidic residues" evidence="9">
    <location>
        <begin position="820"/>
        <end position="833"/>
    </location>
</feature>
<dbReference type="GO" id="GO:0046982">
    <property type="term" value="F:protein heterodimerization activity"/>
    <property type="evidence" value="ECO:0007669"/>
    <property type="project" value="InterPro"/>
</dbReference>
<evidence type="ECO:0000256" key="7">
    <source>
        <dbReference type="ARBA" id="ARBA00023242"/>
    </source>
</evidence>
<dbReference type="CDD" id="cd22916">
    <property type="entry name" value="HFD_TAF3"/>
    <property type="match status" value="1"/>
</dbReference>
<feature type="domain" description="PHD-type" evidence="10">
    <location>
        <begin position="972"/>
        <end position="1022"/>
    </location>
</feature>
<feature type="compositionally biased region" description="Basic residues" evidence="9">
    <location>
        <begin position="571"/>
        <end position="581"/>
    </location>
</feature>
<keyword evidence="12" id="KW-1185">Reference proteome</keyword>
<dbReference type="GO" id="GO:0008270">
    <property type="term" value="F:zinc ion binding"/>
    <property type="evidence" value="ECO:0007669"/>
    <property type="project" value="UniProtKB-KW"/>
</dbReference>
<feature type="compositionally biased region" description="Low complexity" evidence="9">
    <location>
        <begin position="859"/>
        <end position="869"/>
    </location>
</feature>
<dbReference type="PANTHER" id="PTHR46452">
    <property type="entry name" value="TRANSCRIPTION INITIATION FACTOR TFIID SUBUNIT 3"/>
    <property type="match status" value="1"/>
</dbReference>
<dbReference type="InterPro" id="IPR006565">
    <property type="entry name" value="BTP"/>
</dbReference>
<feature type="compositionally biased region" description="Polar residues" evidence="9">
    <location>
        <begin position="595"/>
        <end position="604"/>
    </location>
</feature>
<evidence type="ECO:0000256" key="5">
    <source>
        <dbReference type="ARBA" id="ARBA00023015"/>
    </source>
</evidence>
<evidence type="ECO:0000313" key="12">
    <source>
        <dbReference type="Proteomes" id="UP000887116"/>
    </source>
</evidence>
<dbReference type="Proteomes" id="UP000887116">
    <property type="component" value="Unassembled WGS sequence"/>
</dbReference>
<keyword evidence="4" id="KW-0862">Zinc</keyword>
<dbReference type="InterPro" id="IPR011011">
    <property type="entry name" value="Znf_FYVE_PHD"/>
</dbReference>
<dbReference type="CDD" id="cd15522">
    <property type="entry name" value="PHD_TAF3"/>
    <property type="match status" value="1"/>
</dbReference>
<gene>
    <name evidence="11" type="primary">taf3</name>
    <name evidence="11" type="ORF">TNCT_273191</name>
</gene>
<dbReference type="SMART" id="SM00576">
    <property type="entry name" value="BTP"/>
    <property type="match status" value="1"/>
</dbReference>
<dbReference type="SMART" id="SM00249">
    <property type="entry name" value="PHD"/>
    <property type="match status" value="1"/>
</dbReference>
<feature type="compositionally biased region" description="Basic and acidic residues" evidence="9">
    <location>
        <begin position="249"/>
        <end position="260"/>
    </location>
</feature>
<feature type="compositionally biased region" description="Basic and acidic residues" evidence="9">
    <location>
        <begin position="398"/>
        <end position="407"/>
    </location>
</feature>
<dbReference type="EMBL" id="BMAO01016608">
    <property type="protein sequence ID" value="GFR09903.1"/>
    <property type="molecule type" value="Genomic_DNA"/>
</dbReference>
<dbReference type="Pfam" id="PF00628">
    <property type="entry name" value="PHD"/>
    <property type="match status" value="1"/>
</dbReference>
<feature type="compositionally biased region" description="Basic residues" evidence="9">
    <location>
        <begin position="810"/>
        <end position="819"/>
    </location>
</feature>
<feature type="region of interest" description="Disordered" evidence="9">
    <location>
        <begin position="492"/>
        <end position="951"/>
    </location>
</feature>
<keyword evidence="6" id="KW-0804">Transcription</keyword>
<feature type="compositionally biased region" description="Polar residues" evidence="9">
    <location>
        <begin position="624"/>
        <end position="647"/>
    </location>
</feature>
<proteinExistence type="predicted"/>
<feature type="compositionally biased region" description="Low complexity" evidence="9">
    <location>
        <begin position="648"/>
        <end position="658"/>
    </location>
</feature>
<evidence type="ECO:0000256" key="3">
    <source>
        <dbReference type="ARBA" id="ARBA00022771"/>
    </source>
</evidence>
<dbReference type="InterPro" id="IPR019787">
    <property type="entry name" value="Znf_PHD-finger"/>
</dbReference>